<reference evidence="9" key="1">
    <citation type="submission" date="2020-06" db="EMBL/GenBank/DDBJ databases">
        <authorList>
            <person name="Li T."/>
            <person name="Hu X."/>
            <person name="Zhang T."/>
            <person name="Song X."/>
            <person name="Zhang H."/>
            <person name="Dai N."/>
            <person name="Sheng W."/>
            <person name="Hou X."/>
            <person name="Wei L."/>
        </authorList>
    </citation>
    <scope>NUCLEOTIDE SEQUENCE</scope>
    <source>
        <strain evidence="9">K16</strain>
        <tissue evidence="9">Leaf</tissue>
    </source>
</reference>
<evidence type="ECO:0000256" key="5">
    <source>
        <dbReference type="SAM" id="Coils"/>
    </source>
</evidence>
<dbReference type="GO" id="GO:0080115">
    <property type="term" value="F:myosin XI tail binding"/>
    <property type="evidence" value="ECO:0007669"/>
    <property type="project" value="UniProtKB-ARBA"/>
</dbReference>
<feature type="compositionally biased region" description="Basic and acidic residues" evidence="6">
    <location>
        <begin position="319"/>
        <end position="333"/>
    </location>
</feature>
<feature type="compositionally biased region" description="Low complexity" evidence="6">
    <location>
        <begin position="334"/>
        <end position="350"/>
    </location>
</feature>
<keyword evidence="3 7" id="KW-1133">Transmembrane helix</keyword>
<feature type="compositionally biased region" description="Basic and acidic residues" evidence="6">
    <location>
        <begin position="296"/>
        <end position="311"/>
    </location>
</feature>
<dbReference type="PROSITE" id="PS51775">
    <property type="entry name" value="GTD_BINDING"/>
    <property type="match status" value="1"/>
</dbReference>
<feature type="coiled-coil region" evidence="5">
    <location>
        <begin position="619"/>
        <end position="646"/>
    </location>
</feature>
<dbReference type="GO" id="GO:0016020">
    <property type="term" value="C:membrane"/>
    <property type="evidence" value="ECO:0007669"/>
    <property type="project" value="UniProtKB-SubCell"/>
</dbReference>
<accession>A0AAE1WZ19</accession>
<keyword evidence="10" id="KW-1185">Reference proteome</keyword>
<comment type="subcellular location">
    <subcellularLocation>
        <location evidence="1">Membrane</location>
        <topology evidence="1">Single-pass membrane protein</topology>
    </subcellularLocation>
</comment>
<dbReference type="PANTHER" id="PTHR31448:SF32">
    <property type="entry name" value="MYOSIN-BINDING PROTEIN 1"/>
    <property type="match status" value="1"/>
</dbReference>
<dbReference type="AlphaFoldDB" id="A0AAE1WZ19"/>
<sequence>MDSRQSPANESGQRVSLSIASLLVSAVLEWMLIFLLFIDANFSYLVTKFARYCQLQIPCLLCSRLDHVLGSERSGFYWDLICHRHKIKISSLVLCKLHDNLVDIHGTCESCLFSFATVNKSNAETYRLLVGKLGAEPYFGLAEGATSDEHNNGSSGTRICTCCNEQWISRTYTENLFQSKSIDSEGAELDPYVTAKYNVDEVQEITERSSQLGQKWNKDADLLPHVEYTKVKVNSDTESEGPFWDNENENALLCETEISAEDSPPEYVSMEPQIITFADCPAPEKSIDPVQPTEFSRTESGDHTNFRHNVEPEAPVGHGLEELNRRQPDHKNGVSEPSELVSSSEALPSPDISGTHYYASKESNDTSPTQMEKVVHAECGEASNLASDSAGTAELWKEVDMEHEGTLRIGRELIQADENQMDLKPNKNDSLQISESLDLGAAYKLALGIRGRQLSGRLLEQQRSMKESLRASEDLKLLLSQLSSRGIEVPLNDMSPRLSANSEDFKAMDASIATGIQIIQRRISLERNESTLSLDGSTISEIEGESVEDRLRRQVEHDKKIMSTLYKELEEERNASAIAANQSMAMITRLQEEKAALHMEALQCLRMMDEQAEHDDEALQQANDLLTDKEKQIQDLEYELELYKNQFGDISLPNTCVKPRPESDADVLTAHKIEANCEESNMTAFSNSHNDKHDISNKIDGAPKTLDREMASERISLPQFEDEMQFILQCLRKLEEKLYMLAKHDIYSDMIDEASSTGEVLKASAPDQHDSVGVSQENGRRKNSNLPTDAVMHKETPSKDLCGNENESEGYGEFKSGQHANKDVELDALRHELSVMSNRLEALEAEKNVIECSINSLEKGSEGFEFIREIVVRLQELHSVHIRT</sequence>
<organism evidence="9 10">
    <name type="scientific">Sesamum angolense</name>
    <dbReference type="NCBI Taxonomy" id="2727404"/>
    <lineage>
        <taxon>Eukaryota</taxon>
        <taxon>Viridiplantae</taxon>
        <taxon>Streptophyta</taxon>
        <taxon>Embryophyta</taxon>
        <taxon>Tracheophyta</taxon>
        <taxon>Spermatophyta</taxon>
        <taxon>Magnoliopsida</taxon>
        <taxon>eudicotyledons</taxon>
        <taxon>Gunneridae</taxon>
        <taxon>Pentapetalae</taxon>
        <taxon>asterids</taxon>
        <taxon>lamiids</taxon>
        <taxon>Lamiales</taxon>
        <taxon>Pedaliaceae</taxon>
        <taxon>Sesamum</taxon>
    </lineage>
</organism>
<dbReference type="PANTHER" id="PTHR31448">
    <property type="entry name" value="MYOSIN-BINDING PROTEIN 2"/>
    <property type="match status" value="1"/>
</dbReference>
<evidence type="ECO:0000256" key="1">
    <source>
        <dbReference type="ARBA" id="ARBA00004167"/>
    </source>
</evidence>
<protein>
    <submittedName>
        <fullName evidence="9">Myosin-binding protein 4</fullName>
    </submittedName>
</protein>
<feature type="domain" description="GTD-binding" evidence="8">
    <location>
        <begin position="546"/>
        <end position="644"/>
    </location>
</feature>
<evidence type="ECO:0000256" key="4">
    <source>
        <dbReference type="ARBA" id="ARBA00023136"/>
    </source>
</evidence>
<evidence type="ECO:0000256" key="6">
    <source>
        <dbReference type="SAM" id="MobiDB-lite"/>
    </source>
</evidence>
<keyword evidence="2 7" id="KW-0812">Transmembrane</keyword>
<gene>
    <name evidence="9" type="ORF">Sango_0960200</name>
</gene>
<keyword evidence="5" id="KW-0175">Coiled coil</keyword>
<evidence type="ECO:0000256" key="7">
    <source>
        <dbReference type="SAM" id="Phobius"/>
    </source>
</evidence>
<evidence type="ECO:0000256" key="2">
    <source>
        <dbReference type="ARBA" id="ARBA00022692"/>
    </source>
</evidence>
<feature type="region of interest" description="Disordered" evidence="6">
    <location>
        <begin position="283"/>
        <end position="370"/>
    </location>
</feature>
<evidence type="ECO:0000313" key="10">
    <source>
        <dbReference type="Proteomes" id="UP001289374"/>
    </source>
</evidence>
<comment type="caution">
    <text evidence="9">The sequence shown here is derived from an EMBL/GenBank/DDBJ whole genome shotgun (WGS) entry which is preliminary data.</text>
</comment>
<dbReference type="InterPro" id="IPR007656">
    <property type="entry name" value="GTD-bd"/>
</dbReference>
<evidence type="ECO:0000313" key="9">
    <source>
        <dbReference type="EMBL" id="KAK4402195.1"/>
    </source>
</evidence>
<evidence type="ECO:0000259" key="8">
    <source>
        <dbReference type="PROSITE" id="PS51775"/>
    </source>
</evidence>
<evidence type="ECO:0000256" key="3">
    <source>
        <dbReference type="ARBA" id="ARBA00022989"/>
    </source>
</evidence>
<keyword evidence="4 7" id="KW-0472">Membrane</keyword>
<dbReference type="Pfam" id="PF04576">
    <property type="entry name" value="Zein-binding"/>
    <property type="match status" value="1"/>
</dbReference>
<feature type="transmembrane region" description="Helical" evidence="7">
    <location>
        <begin position="15"/>
        <end position="38"/>
    </location>
</feature>
<feature type="coiled-coil region" evidence="5">
    <location>
        <begin position="826"/>
        <end position="860"/>
    </location>
</feature>
<dbReference type="InterPro" id="IPR039306">
    <property type="entry name" value="MYOB"/>
</dbReference>
<name>A0AAE1WZ19_9LAMI</name>
<dbReference type="Proteomes" id="UP001289374">
    <property type="component" value="Unassembled WGS sequence"/>
</dbReference>
<reference evidence="9" key="2">
    <citation type="journal article" date="2024" name="Plant">
        <title>Genomic evolution and insights into agronomic trait innovations of Sesamum species.</title>
        <authorList>
            <person name="Miao H."/>
            <person name="Wang L."/>
            <person name="Qu L."/>
            <person name="Liu H."/>
            <person name="Sun Y."/>
            <person name="Le M."/>
            <person name="Wang Q."/>
            <person name="Wei S."/>
            <person name="Zheng Y."/>
            <person name="Lin W."/>
            <person name="Duan Y."/>
            <person name="Cao H."/>
            <person name="Xiong S."/>
            <person name="Wang X."/>
            <person name="Wei L."/>
            <person name="Li C."/>
            <person name="Ma Q."/>
            <person name="Ju M."/>
            <person name="Zhao R."/>
            <person name="Li G."/>
            <person name="Mu C."/>
            <person name="Tian Q."/>
            <person name="Mei H."/>
            <person name="Zhang T."/>
            <person name="Gao T."/>
            <person name="Zhang H."/>
        </authorList>
    </citation>
    <scope>NUCLEOTIDE SEQUENCE</scope>
    <source>
        <strain evidence="9">K16</strain>
    </source>
</reference>
<dbReference type="EMBL" id="JACGWL010000005">
    <property type="protein sequence ID" value="KAK4402195.1"/>
    <property type="molecule type" value="Genomic_DNA"/>
</dbReference>
<feature type="region of interest" description="Disordered" evidence="6">
    <location>
        <begin position="764"/>
        <end position="815"/>
    </location>
</feature>
<proteinExistence type="predicted"/>